<reference evidence="19" key="1">
    <citation type="submission" date="2017-04" db="EMBL/GenBank/DDBJ databases">
        <title>Function of individual gut microbiota members based on whole genome sequencing of pure cultures obtained from chicken caecum.</title>
        <authorList>
            <person name="Medvecky M."/>
            <person name="Cejkova D."/>
            <person name="Polansky O."/>
            <person name="Karasova D."/>
            <person name="Kubasova T."/>
            <person name="Cizek A."/>
            <person name="Rychlik I."/>
        </authorList>
    </citation>
    <scope>NUCLEOTIDE SEQUENCE [LARGE SCALE GENOMIC DNA]</scope>
    <source>
        <strain evidence="19">An273</strain>
    </source>
</reference>
<name>A0A1Y4DEU1_9BACT</name>
<keyword evidence="6 17" id="KW-0004">4Fe-4S</keyword>
<evidence type="ECO:0000256" key="3">
    <source>
        <dbReference type="ARBA" id="ARBA00008207"/>
    </source>
</evidence>
<keyword evidence="12 17" id="KW-0411">Iron-sulfur</keyword>
<comment type="pathway">
    <text evidence="2 17">tRNA modification; tRNA-queuosine biosynthesis.</text>
</comment>
<keyword evidence="9 17" id="KW-0671">Queuosine biosynthesis</keyword>
<feature type="disulfide bond" description="Redox-active" evidence="17">
    <location>
        <begin position="185"/>
        <end position="187"/>
    </location>
</feature>
<feature type="binding site" evidence="17">
    <location>
        <position position="103"/>
    </location>
    <ligand>
        <name>[4Fe-4S] cluster</name>
        <dbReference type="ChEBI" id="CHEBI:49883"/>
    </ligand>
</feature>
<comment type="caution">
    <text evidence="18">The sequence shown here is derived from an EMBL/GenBank/DDBJ whole genome shotgun (WGS) entry which is preliminary data.</text>
</comment>
<keyword evidence="13 17" id="KW-1015">Disulfide bond</keyword>
<evidence type="ECO:0000256" key="6">
    <source>
        <dbReference type="ARBA" id="ARBA00022485"/>
    </source>
</evidence>
<feature type="binding site" evidence="17">
    <location>
        <position position="24"/>
    </location>
    <ligand>
        <name>[4Fe-4S] cluster</name>
        <dbReference type="ChEBI" id="CHEBI:49883"/>
    </ligand>
</feature>
<dbReference type="InterPro" id="IPR014729">
    <property type="entry name" value="Rossmann-like_a/b/a_fold"/>
</dbReference>
<dbReference type="Proteomes" id="UP000196368">
    <property type="component" value="Unassembled WGS sequence"/>
</dbReference>
<keyword evidence="19" id="KW-1185">Reference proteome</keyword>
<dbReference type="GO" id="GO:0051539">
    <property type="term" value="F:4 iron, 4 sulfur cluster binding"/>
    <property type="evidence" value="ECO:0007669"/>
    <property type="project" value="UniProtKB-UniRule"/>
</dbReference>
<evidence type="ECO:0000256" key="17">
    <source>
        <dbReference type="HAMAP-Rule" id="MF_02089"/>
    </source>
</evidence>
<keyword evidence="8 17" id="KW-0479">Metal-binding</keyword>
<organism evidence="18 19">
    <name type="scientific">Candidatus Avelusimicrobium gallicola</name>
    <dbReference type="NCBI Taxonomy" id="2562704"/>
    <lineage>
        <taxon>Bacteria</taxon>
        <taxon>Pseudomonadati</taxon>
        <taxon>Elusimicrobiota</taxon>
        <taxon>Elusimicrobia</taxon>
        <taxon>Elusimicrobiales</taxon>
        <taxon>Elusimicrobiaceae</taxon>
        <taxon>Candidatus Avelusimicrobium</taxon>
    </lineage>
</organism>
<keyword evidence="11 17" id="KW-0408">Iron</keyword>
<dbReference type="InterPro" id="IPR003828">
    <property type="entry name" value="QueH"/>
</dbReference>
<protein>
    <recommendedName>
        <fullName evidence="5 17">Epoxyqueuosine reductase QueH</fullName>
        <ecNumber evidence="4 17">1.17.99.6</ecNumber>
    </recommendedName>
    <alternativeName>
        <fullName evidence="15 17">Queuosine biosynthesis protein QueH</fullName>
    </alternativeName>
</protein>
<evidence type="ECO:0000256" key="4">
    <source>
        <dbReference type="ARBA" id="ARBA00012622"/>
    </source>
</evidence>
<gene>
    <name evidence="17" type="primary">queH</name>
    <name evidence="18" type="ORF">B5F75_01235</name>
</gene>
<sequence length="201" mass="23485">MRLPYRFCYTIYMQLPAKLLVLSCCAPCSCAVMKKLSQDGVDVTVLFYNPNIYPTAEYEKRRDEQKRACAALGVKFAELPYEPEVWNECVKGLENEPERGKRCWACFALRLKRAAEYAREHKFDAFASVLGVSRYKDLDQVNDAARWAWMHVGKPYVAVNWRKGGLEELRRALIEELHLYKQEYCGCKYSIRKKEENEKMA</sequence>
<dbReference type="EC" id="1.17.99.6" evidence="4 17"/>
<dbReference type="Gene3D" id="3.40.50.620">
    <property type="entry name" value="HUPs"/>
    <property type="match status" value="1"/>
</dbReference>
<dbReference type="GO" id="GO:0052693">
    <property type="term" value="F:epoxyqueuosine reductase activity"/>
    <property type="evidence" value="ECO:0007669"/>
    <property type="project" value="UniProtKB-UniRule"/>
</dbReference>
<evidence type="ECO:0000256" key="14">
    <source>
        <dbReference type="ARBA" id="ARBA00023284"/>
    </source>
</evidence>
<evidence type="ECO:0000256" key="7">
    <source>
        <dbReference type="ARBA" id="ARBA00022694"/>
    </source>
</evidence>
<proteinExistence type="inferred from homology"/>
<evidence type="ECO:0000256" key="1">
    <source>
        <dbReference type="ARBA" id="ARBA00002268"/>
    </source>
</evidence>
<dbReference type="HAMAP" id="MF_02089">
    <property type="entry name" value="QueH"/>
    <property type="match status" value="1"/>
</dbReference>
<comment type="similarity">
    <text evidence="3 17">Belongs to the QueH family.</text>
</comment>
<dbReference type="PANTHER" id="PTHR36701">
    <property type="entry name" value="EPOXYQUEUOSINE REDUCTASE QUEH"/>
    <property type="match status" value="1"/>
</dbReference>
<evidence type="ECO:0000256" key="2">
    <source>
        <dbReference type="ARBA" id="ARBA00004691"/>
    </source>
</evidence>
<dbReference type="UniPathway" id="UPA00392"/>
<evidence type="ECO:0000256" key="8">
    <source>
        <dbReference type="ARBA" id="ARBA00022723"/>
    </source>
</evidence>
<evidence type="ECO:0000256" key="15">
    <source>
        <dbReference type="ARBA" id="ARBA00031446"/>
    </source>
</evidence>
<accession>A0A1Y4DEU1</accession>
<evidence type="ECO:0000256" key="13">
    <source>
        <dbReference type="ARBA" id="ARBA00023157"/>
    </source>
</evidence>
<evidence type="ECO:0000256" key="5">
    <source>
        <dbReference type="ARBA" id="ARBA00016895"/>
    </source>
</evidence>
<dbReference type="PANTHER" id="PTHR36701:SF1">
    <property type="entry name" value="EPOXYQUEUOSINE REDUCTASE QUEH"/>
    <property type="match status" value="1"/>
</dbReference>
<evidence type="ECO:0000256" key="10">
    <source>
        <dbReference type="ARBA" id="ARBA00023002"/>
    </source>
</evidence>
<feature type="binding site" evidence="17">
    <location>
        <position position="25"/>
    </location>
    <ligand>
        <name>[4Fe-4S] cluster</name>
        <dbReference type="ChEBI" id="CHEBI:49883"/>
    </ligand>
</feature>
<evidence type="ECO:0000256" key="12">
    <source>
        <dbReference type="ARBA" id="ARBA00023014"/>
    </source>
</evidence>
<dbReference type="AlphaFoldDB" id="A0A1Y4DEU1"/>
<evidence type="ECO:0000256" key="9">
    <source>
        <dbReference type="ARBA" id="ARBA00022785"/>
    </source>
</evidence>
<evidence type="ECO:0000313" key="18">
    <source>
        <dbReference type="EMBL" id="OUO57425.1"/>
    </source>
</evidence>
<comment type="function">
    <text evidence="1 17">Catalyzes the conversion of epoxyqueuosine (oQ) to queuosine (Q), which is a hypermodified base found in the wobble positions of tRNA(Asp), tRNA(Asn), tRNA(His) and tRNA(Tyr).</text>
</comment>
<evidence type="ECO:0000256" key="11">
    <source>
        <dbReference type="ARBA" id="ARBA00023004"/>
    </source>
</evidence>
<dbReference type="GO" id="GO:0046872">
    <property type="term" value="F:metal ion binding"/>
    <property type="evidence" value="ECO:0007669"/>
    <property type="project" value="UniProtKB-KW"/>
</dbReference>
<evidence type="ECO:0000313" key="19">
    <source>
        <dbReference type="Proteomes" id="UP000196368"/>
    </source>
</evidence>
<comment type="catalytic activity">
    <reaction evidence="16 17">
        <text>epoxyqueuosine(34) in tRNA + AH2 = queuosine(34) in tRNA + A + H2O</text>
        <dbReference type="Rhea" id="RHEA:32159"/>
        <dbReference type="Rhea" id="RHEA-COMP:18571"/>
        <dbReference type="Rhea" id="RHEA-COMP:18582"/>
        <dbReference type="ChEBI" id="CHEBI:13193"/>
        <dbReference type="ChEBI" id="CHEBI:15377"/>
        <dbReference type="ChEBI" id="CHEBI:17499"/>
        <dbReference type="ChEBI" id="CHEBI:194431"/>
        <dbReference type="ChEBI" id="CHEBI:194443"/>
        <dbReference type="EC" id="1.17.99.6"/>
    </reaction>
</comment>
<keyword evidence="14 17" id="KW-0676">Redox-active center</keyword>
<keyword evidence="10 17" id="KW-0560">Oxidoreductase</keyword>
<dbReference type="Pfam" id="PF02677">
    <property type="entry name" value="QueH"/>
    <property type="match status" value="1"/>
</dbReference>
<dbReference type="EMBL" id="NFJD01000001">
    <property type="protein sequence ID" value="OUO57425.1"/>
    <property type="molecule type" value="Genomic_DNA"/>
</dbReference>
<dbReference type="SUPFAM" id="SSF52402">
    <property type="entry name" value="Adenine nucleotide alpha hydrolases-like"/>
    <property type="match status" value="1"/>
</dbReference>
<dbReference type="GO" id="GO:0008616">
    <property type="term" value="P:tRNA queuosine(34) biosynthetic process"/>
    <property type="evidence" value="ECO:0007669"/>
    <property type="project" value="UniProtKB-UniRule"/>
</dbReference>
<keyword evidence="7 17" id="KW-0819">tRNA processing</keyword>
<feature type="binding site" evidence="17">
    <location>
        <position position="106"/>
    </location>
    <ligand>
        <name>[4Fe-4S] cluster</name>
        <dbReference type="ChEBI" id="CHEBI:49883"/>
    </ligand>
</feature>
<evidence type="ECO:0000256" key="16">
    <source>
        <dbReference type="ARBA" id="ARBA00047415"/>
    </source>
</evidence>